<dbReference type="InterPro" id="IPR023165">
    <property type="entry name" value="rRNA_Ade_diMease-like_C"/>
</dbReference>
<comment type="similarity">
    <text evidence="7">Belongs to the class I-like SAM-binding methyltransferase superfamily. rRNA adenine N(6)-methyltransferase family. RsmA subfamily.</text>
</comment>
<dbReference type="InterPro" id="IPR029063">
    <property type="entry name" value="SAM-dependent_MTases_sf"/>
</dbReference>
<dbReference type="RefSeq" id="WP_106335932.1">
    <property type="nucleotide sequence ID" value="NZ_PVZS01000006.1"/>
</dbReference>
<feature type="binding site" evidence="7 8">
    <location>
        <position position="28"/>
    </location>
    <ligand>
        <name>S-adenosyl-L-methionine</name>
        <dbReference type="ChEBI" id="CHEBI:59789"/>
    </ligand>
</feature>
<dbReference type="GO" id="GO:0005829">
    <property type="term" value="C:cytosol"/>
    <property type="evidence" value="ECO:0007669"/>
    <property type="project" value="TreeGrafter"/>
</dbReference>
<dbReference type="GO" id="GO:0052908">
    <property type="term" value="F:16S rRNA (adenine(1518)-N(6)/adenine(1519)-N(6))-dimethyltransferase activity"/>
    <property type="evidence" value="ECO:0007669"/>
    <property type="project" value="UniProtKB-EC"/>
</dbReference>
<evidence type="ECO:0000256" key="4">
    <source>
        <dbReference type="ARBA" id="ARBA00022679"/>
    </source>
</evidence>
<keyword evidence="5 7" id="KW-0949">S-adenosyl-L-methionine</keyword>
<keyword evidence="2 7" id="KW-0698">rRNA processing</keyword>
<evidence type="ECO:0000256" key="7">
    <source>
        <dbReference type="HAMAP-Rule" id="MF_00607"/>
    </source>
</evidence>
<dbReference type="InterPro" id="IPR011530">
    <property type="entry name" value="rRNA_adenine_dimethylase"/>
</dbReference>
<feature type="binding site" evidence="7 8">
    <location>
        <position position="129"/>
    </location>
    <ligand>
        <name>S-adenosyl-L-methionine</name>
        <dbReference type="ChEBI" id="CHEBI:59789"/>
    </ligand>
</feature>
<dbReference type="PANTHER" id="PTHR11727">
    <property type="entry name" value="DIMETHYLADENOSINE TRANSFERASE"/>
    <property type="match status" value="1"/>
</dbReference>
<organism evidence="10 11">
    <name type="scientific">Alsobacter soli</name>
    <dbReference type="NCBI Taxonomy" id="2109933"/>
    <lineage>
        <taxon>Bacteria</taxon>
        <taxon>Pseudomonadati</taxon>
        <taxon>Pseudomonadota</taxon>
        <taxon>Alphaproteobacteria</taxon>
        <taxon>Hyphomicrobiales</taxon>
        <taxon>Alsobacteraceae</taxon>
        <taxon>Alsobacter</taxon>
    </lineage>
</organism>
<dbReference type="Pfam" id="PF00398">
    <property type="entry name" value="RrnaAD"/>
    <property type="match status" value="1"/>
</dbReference>
<dbReference type="AlphaFoldDB" id="A0A2T1HW06"/>
<feature type="binding site" evidence="7 8">
    <location>
        <position position="30"/>
    </location>
    <ligand>
        <name>S-adenosyl-L-methionine</name>
        <dbReference type="ChEBI" id="CHEBI:59789"/>
    </ligand>
</feature>
<evidence type="ECO:0000256" key="3">
    <source>
        <dbReference type="ARBA" id="ARBA00022603"/>
    </source>
</evidence>
<comment type="caution">
    <text evidence="10">The sequence shown here is derived from an EMBL/GenBank/DDBJ whole genome shotgun (WGS) entry which is preliminary data.</text>
</comment>
<dbReference type="CDD" id="cd02440">
    <property type="entry name" value="AdoMet_MTases"/>
    <property type="match status" value="1"/>
</dbReference>
<comment type="subcellular location">
    <subcellularLocation>
        <location evidence="7">Cytoplasm</location>
    </subcellularLocation>
</comment>
<dbReference type="Proteomes" id="UP000239772">
    <property type="component" value="Unassembled WGS sequence"/>
</dbReference>
<evidence type="ECO:0000313" key="10">
    <source>
        <dbReference type="EMBL" id="PSC05689.1"/>
    </source>
</evidence>
<dbReference type="SUPFAM" id="SSF53335">
    <property type="entry name" value="S-adenosyl-L-methionine-dependent methyltransferases"/>
    <property type="match status" value="1"/>
</dbReference>
<feature type="domain" description="Ribosomal RNA adenine methylase transferase N-terminal" evidence="9">
    <location>
        <begin position="35"/>
        <end position="218"/>
    </location>
</feature>
<evidence type="ECO:0000256" key="5">
    <source>
        <dbReference type="ARBA" id="ARBA00022691"/>
    </source>
</evidence>
<keyword evidence="1 7" id="KW-0963">Cytoplasm</keyword>
<dbReference type="PROSITE" id="PS01131">
    <property type="entry name" value="RRNA_A_DIMETH"/>
    <property type="match status" value="1"/>
</dbReference>
<dbReference type="PROSITE" id="PS51689">
    <property type="entry name" value="SAM_RNA_A_N6_MT"/>
    <property type="match status" value="1"/>
</dbReference>
<name>A0A2T1HW06_9HYPH</name>
<evidence type="ECO:0000256" key="6">
    <source>
        <dbReference type="ARBA" id="ARBA00022884"/>
    </source>
</evidence>
<evidence type="ECO:0000259" key="9">
    <source>
        <dbReference type="SMART" id="SM00650"/>
    </source>
</evidence>
<dbReference type="HAMAP" id="MF_00607">
    <property type="entry name" value="16SrRNA_methyltr_A"/>
    <property type="match status" value="1"/>
</dbReference>
<feature type="binding site" evidence="7 8">
    <location>
        <position position="55"/>
    </location>
    <ligand>
        <name>S-adenosyl-L-methionine</name>
        <dbReference type="ChEBI" id="CHEBI:59789"/>
    </ligand>
</feature>
<feature type="binding site" evidence="7 8">
    <location>
        <position position="103"/>
    </location>
    <ligand>
        <name>S-adenosyl-L-methionine</name>
        <dbReference type="ChEBI" id="CHEBI:59789"/>
    </ligand>
</feature>
<dbReference type="InterPro" id="IPR020598">
    <property type="entry name" value="rRNA_Ade_methylase_Trfase_N"/>
</dbReference>
<keyword evidence="11" id="KW-1185">Reference proteome</keyword>
<keyword evidence="6 7" id="KW-0694">RNA-binding</keyword>
<comment type="function">
    <text evidence="7">Specifically dimethylates two adjacent adenosines (A1518 and A1519) in the loop of a conserved hairpin near the 3'-end of 16S rRNA in the 30S particle. May play a critical role in biogenesis of 30S subunits.</text>
</comment>
<protein>
    <recommendedName>
        <fullName evidence="7">Ribosomal RNA small subunit methyltransferase A</fullName>
        <ecNumber evidence="7">2.1.1.182</ecNumber>
    </recommendedName>
    <alternativeName>
        <fullName evidence="7">16S rRNA (adenine(1518)-N(6)/adenine(1519)-N(6))-dimethyltransferase</fullName>
    </alternativeName>
    <alternativeName>
        <fullName evidence="7">16S rRNA dimethyladenosine transferase</fullName>
    </alternativeName>
    <alternativeName>
        <fullName evidence="7">16S rRNA dimethylase</fullName>
    </alternativeName>
    <alternativeName>
        <fullName evidence="7">S-adenosylmethionine-6-N', N'-adenosyl(rRNA) dimethyltransferase</fullName>
    </alternativeName>
</protein>
<evidence type="ECO:0000313" key="11">
    <source>
        <dbReference type="Proteomes" id="UP000239772"/>
    </source>
</evidence>
<evidence type="ECO:0000256" key="8">
    <source>
        <dbReference type="PROSITE-ProRule" id="PRU01026"/>
    </source>
</evidence>
<keyword evidence="3 7" id="KW-0489">Methyltransferase</keyword>
<dbReference type="InterPro" id="IPR001737">
    <property type="entry name" value="KsgA/Erm"/>
</dbReference>
<proteinExistence type="inferred from homology"/>
<gene>
    <name evidence="7" type="primary">rsmA</name>
    <name evidence="7" type="synonym">ksgA</name>
    <name evidence="10" type="ORF">SLNSH_06835</name>
</gene>
<feature type="binding site" evidence="7 8">
    <location>
        <position position="77"/>
    </location>
    <ligand>
        <name>S-adenosyl-L-methionine</name>
        <dbReference type="ChEBI" id="CHEBI:59789"/>
    </ligand>
</feature>
<dbReference type="GO" id="GO:0003723">
    <property type="term" value="F:RNA binding"/>
    <property type="evidence" value="ECO:0007669"/>
    <property type="project" value="UniProtKB-UniRule"/>
</dbReference>
<dbReference type="Gene3D" id="3.40.50.150">
    <property type="entry name" value="Vaccinia Virus protein VP39"/>
    <property type="match status" value="1"/>
</dbReference>
<evidence type="ECO:0000256" key="1">
    <source>
        <dbReference type="ARBA" id="ARBA00022490"/>
    </source>
</evidence>
<evidence type="ECO:0000256" key="2">
    <source>
        <dbReference type="ARBA" id="ARBA00022552"/>
    </source>
</evidence>
<dbReference type="SMART" id="SM00650">
    <property type="entry name" value="rADc"/>
    <property type="match status" value="1"/>
</dbReference>
<comment type="catalytic activity">
    <reaction evidence="7">
        <text>adenosine(1518)/adenosine(1519) in 16S rRNA + 4 S-adenosyl-L-methionine = N(6)-dimethyladenosine(1518)/N(6)-dimethyladenosine(1519) in 16S rRNA + 4 S-adenosyl-L-homocysteine + 4 H(+)</text>
        <dbReference type="Rhea" id="RHEA:19609"/>
        <dbReference type="Rhea" id="RHEA-COMP:10232"/>
        <dbReference type="Rhea" id="RHEA-COMP:10233"/>
        <dbReference type="ChEBI" id="CHEBI:15378"/>
        <dbReference type="ChEBI" id="CHEBI:57856"/>
        <dbReference type="ChEBI" id="CHEBI:59789"/>
        <dbReference type="ChEBI" id="CHEBI:74411"/>
        <dbReference type="ChEBI" id="CHEBI:74493"/>
        <dbReference type="EC" id="2.1.1.182"/>
    </reaction>
</comment>
<dbReference type="EC" id="2.1.1.182" evidence="7"/>
<dbReference type="FunFam" id="1.10.8.100:FF:000001">
    <property type="entry name" value="Ribosomal RNA small subunit methyltransferase A"/>
    <property type="match status" value="1"/>
</dbReference>
<dbReference type="PANTHER" id="PTHR11727:SF7">
    <property type="entry name" value="DIMETHYLADENOSINE TRANSFERASE-RELATED"/>
    <property type="match status" value="1"/>
</dbReference>
<sequence length="295" mass="32028">MSAIDDLPPLRDVIREHDLAAKKSLGQNFLLDLNLTSKIARASGPLEGVTVFEVGPGPGGLTRALLACGAAKVVAVERDERCLPALAAIAARYPGRLTVIPGDALETNWNALAAEHRAAPDSPVRVVANLPYNIGTLLLTHWVEAEPWPPFYESLTLMFQREVAERIVATTDNRIDYGRLGVLCGWRTKARILFDVPPSAFTPPPKVTSSVVQLVPRPDPLPCSRQDLSAVTAAAFGQRRKMLRQSLKPLASDPAPLLEAAGLDPTARAETVPIEGFVALARAFRRRREEIRSNT</sequence>
<dbReference type="OrthoDB" id="9814755at2"/>
<dbReference type="Gene3D" id="1.10.8.100">
    <property type="entry name" value="Ribosomal RNA adenine dimethylase-like, domain 2"/>
    <property type="match status" value="1"/>
</dbReference>
<accession>A0A2T1HW06</accession>
<dbReference type="InterPro" id="IPR020596">
    <property type="entry name" value="rRNA_Ade_Mease_Trfase_CS"/>
</dbReference>
<dbReference type="EMBL" id="PVZS01000006">
    <property type="protein sequence ID" value="PSC05689.1"/>
    <property type="molecule type" value="Genomic_DNA"/>
</dbReference>
<reference evidence="11" key="1">
    <citation type="submission" date="2018-03" db="EMBL/GenBank/DDBJ databases">
        <authorList>
            <person name="Sun L."/>
            <person name="Liu H."/>
            <person name="Chen W."/>
            <person name="Huang K."/>
            <person name="Liu W."/>
            <person name="Gao X."/>
        </authorList>
    </citation>
    <scope>NUCLEOTIDE SEQUENCE [LARGE SCALE GENOMIC DNA]</scope>
    <source>
        <strain evidence="11">SH9</strain>
    </source>
</reference>
<keyword evidence="4 7" id="KW-0808">Transferase</keyword>
<dbReference type="NCBIfam" id="TIGR00755">
    <property type="entry name" value="ksgA"/>
    <property type="match status" value="1"/>
</dbReference>